<evidence type="ECO:0000313" key="2">
    <source>
        <dbReference type="Proteomes" id="UP000502617"/>
    </source>
</evidence>
<dbReference type="RefSeq" id="YP_010669221.1">
    <property type="nucleotide sequence ID" value="NC_070959.1"/>
</dbReference>
<keyword evidence="2" id="KW-1185">Reference proteome</keyword>
<name>A0A6G8R636_9CAUD</name>
<dbReference type="EMBL" id="MT162466">
    <property type="protein sequence ID" value="QIN96841.1"/>
    <property type="molecule type" value="Genomic_DNA"/>
</dbReference>
<evidence type="ECO:0000313" key="1">
    <source>
        <dbReference type="EMBL" id="QIN96841.1"/>
    </source>
</evidence>
<proteinExistence type="predicted"/>
<dbReference type="InterPro" id="IPR043519">
    <property type="entry name" value="NT_sf"/>
</dbReference>
<dbReference type="SUPFAM" id="SSF81301">
    <property type="entry name" value="Nucleotidyltransferase"/>
    <property type="match status" value="1"/>
</dbReference>
<dbReference type="KEGG" id="vg:77945375"/>
<dbReference type="Proteomes" id="UP000502617">
    <property type="component" value="Segment"/>
</dbReference>
<reference evidence="1 2" key="1">
    <citation type="submission" date="2020-03" db="EMBL/GenBank/DDBJ databases">
        <title>The Isolation and Genome Sequence of a Novel Cyanophage S-N03 from the Huanghai Sea, China.</title>
        <authorList>
            <person name="Jiang T."/>
        </authorList>
    </citation>
    <scope>NUCLEOTIDE SEQUENCE [LARGE SCALE GENOMIC DNA]</scope>
</reference>
<protein>
    <submittedName>
        <fullName evidence="1">Uncharacterized protein</fullName>
    </submittedName>
</protein>
<dbReference type="GeneID" id="77945375"/>
<sequence length="237" mass="27464">MKKLLSELKLTLQSHEELNPKLWQNNGHLDPQVWRALDKIGKEWASFANIPKSAIHDVILTGGNANYNYTPYSDIDLHLVVDKDKIDCPAVLDDYLQSKKQLWALTHDIKVKGQPVELYAQDYKDPFRKGQGIYSLQSNKWLQEPTKYTINRRHPEVIRKVKDLMFQIDALIDSNSDDTDAFKKLKGRLKYMRSSAIEKGGESAPENLVFKELRNRGYLDKMNSYLRNLEDKKLSLS</sequence>
<accession>A0A6G8R636</accession>
<organism evidence="1 2">
    <name type="scientific">Synechococcus phage S-N03</name>
    <dbReference type="NCBI Taxonomy" id="2718943"/>
    <lineage>
        <taxon>Viruses</taxon>
        <taxon>Duplodnaviria</taxon>
        <taxon>Heunggongvirae</taxon>
        <taxon>Uroviricota</taxon>
        <taxon>Caudoviricetes</taxon>
        <taxon>Pantevenvirales</taxon>
        <taxon>Kyanoviridae</taxon>
        <taxon>Huanghaivirus</taxon>
        <taxon>Huanghaivirus snothree</taxon>
    </lineage>
</organism>